<feature type="non-terminal residue" evidence="1">
    <location>
        <position position="29"/>
    </location>
</feature>
<name>A0A392W824_9FABA</name>
<dbReference type="EMBL" id="LXQA011425188">
    <property type="protein sequence ID" value="MCI96828.1"/>
    <property type="molecule type" value="Genomic_DNA"/>
</dbReference>
<evidence type="ECO:0000313" key="1">
    <source>
        <dbReference type="EMBL" id="MCI96828.1"/>
    </source>
</evidence>
<keyword evidence="2" id="KW-1185">Reference proteome</keyword>
<dbReference type="AlphaFoldDB" id="A0A392W824"/>
<accession>A0A392W824</accession>
<dbReference type="Proteomes" id="UP000265520">
    <property type="component" value="Unassembled WGS sequence"/>
</dbReference>
<protein>
    <submittedName>
        <fullName evidence="1">Uncharacterized protein</fullName>
    </submittedName>
</protein>
<organism evidence="1 2">
    <name type="scientific">Trifolium medium</name>
    <dbReference type="NCBI Taxonomy" id="97028"/>
    <lineage>
        <taxon>Eukaryota</taxon>
        <taxon>Viridiplantae</taxon>
        <taxon>Streptophyta</taxon>
        <taxon>Embryophyta</taxon>
        <taxon>Tracheophyta</taxon>
        <taxon>Spermatophyta</taxon>
        <taxon>Magnoliopsida</taxon>
        <taxon>eudicotyledons</taxon>
        <taxon>Gunneridae</taxon>
        <taxon>Pentapetalae</taxon>
        <taxon>rosids</taxon>
        <taxon>fabids</taxon>
        <taxon>Fabales</taxon>
        <taxon>Fabaceae</taxon>
        <taxon>Papilionoideae</taxon>
        <taxon>50 kb inversion clade</taxon>
        <taxon>NPAAA clade</taxon>
        <taxon>Hologalegina</taxon>
        <taxon>IRL clade</taxon>
        <taxon>Trifolieae</taxon>
        <taxon>Trifolium</taxon>
    </lineage>
</organism>
<evidence type="ECO:0000313" key="2">
    <source>
        <dbReference type="Proteomes" id="UP000265520"/>
    </source>
</evidence>
<comment type="caution">
    <text evidence="1">The sequence shown here is derived from an EMBL/GenBank/DDBJ whole genome shotgun (WGS) entry which is preliminary data.</text>
</comment>
<proteinExistence type="predicted"/>
<reference evidence="1 2" key="1">
    <citation type="journal article" date="2018" name="Front. Plant Sci.">
        <title>Red Clover (Trifolium pratense) and Zigzag Clover (T. medium) - A Picture of Genomic Similarities and Differences.</title>
        <authorList>
            <person name="Dluhosova J."/>
            <person name="Istvanek J."/>
            <person name="Nedelnik J."/>
            <person name="Repkova J."/>
        </authorList>
    </citation>
    <scope>NUCLEOTIDE SEQUENCE [LARGE SCALE GENOMIC DNA]</scope>
    <source>
        <strain evidence="2">cv. 10/8</strain>
        <tissue evidence="1">Leaf</tissue>
    </source>
</reference>
<sequence>MRMKEEYSLKRGMRTEMGIVLNGGKLFDK</sequence>